<keyword evidence="2" id="KW-1185">Reference proteome</keyword>
<organism evidence="1 2">
    <name type="scientific">Smallanthus sonchifolius</name>
    <dbReference type="NCBI Taxonomy" id="185202"/>
    <lineage>
        <taxon>Eukaryota</taxon>
        <taxon>Viridiplantae</taxon>
        <taxon>Streptophyta</taxon>
        <taxon>Embryophyta</taxon>
        <taxon>Tracheophyta</taxon>
        <taxon>Spermatophyta</taxon>
        <taxon>Magnoliopsida</taxon>
        <taxon>eudicotyledons</taxon>
        <taxon>Gunneridae</taxon>
        <taxon>Pentapetalae</taxon>
        <taxon>asterids</taxon>
        <taxon>campanulids</taxon>
        <taxon>Asterales</taxon>
        <taxon>Asteraceae</taxon>
        <taxon>Asteroideae</taxon>
        <taxon>Heliantheae alliance</taxon>
        <taxon>Millerieae</taxon>
        <taxon>Smallanthus</taxon>
    </lineage>
</organism>
<dbReference type="Proteomes" id="UP001056120">
    <property type="component" value="Linkage Group LG09"/>
</dbReference>
<protein>
    <submittedName>
        <fullName evidence="1">Uncharacterized protein</fullName>
    </submittedName>
</protein>
<comment type="caution">
    <text evidence="1">The sequence shown here is derived from an EMBL/GenBank/DDBJ whole genome shotgun (WGS) entry which is preliminary data.</text>
</comment>
<dbReference type="EMBL" id="CM042026">
    <property type="protein sequence ID" value="KAI3805442.1"/>
    <property type="molecule type" value="Genomic_DNA"/>
</dbReference>
<gene>
    <name evidence="1" type="ORF">L1987_27828</name>
</gene>
<sequence length="264" mass="29742">MFLDPNCSAKVVEPWGQVIFWEDGKYENLASGRLCIKTSTMFKIEDMVQVCVKGTQYDIHVRELFGWSPTFCEEVEGGDDEILDKEDEVSSESISNEEEEVLITKVLQRSAELSHVEGLNNINEMDFQIGPHETNKEQVQDDVVNDLKDGDVSKGNDQVKDQGVDEEPVNIVSEDQEESSLSRPRGLEERCYVSPANRVTCDNEYNALVSVGSLKDTCKHNGVSMIEEFNKNIELGHILGYDMTGCRGDLRKLLNKMGDSKIHQ</sequence>
<name>A0ACB9IC91_9ASTR</name>
<reference evidence="1 2" key="2">
    <citation type="journal article" date="2022" name="Mol. Ecol. Resour.">
        <title>The genomes of chicory, endive, great burdock and yacon provide insights into Asteraceae paleo-polyploidization history and plant inulin production.</title>
        <authorList>
            <person name="Fan W."/>
            <person name="Wang S."/>
            <person name="Wang H."/>
            <person name="Wang A."/>
            <person name="Jiang F."/>
            <person name="Liu H."/>
            <person name="Zhao H."/>
            <person name="Xu D."/>
            <person name="Zhang Y."/>
        </authorList>
    </citation>
    <scope>NUCLEOTIDE SEQUENCE [LARGE SCALE GENOMIC DNA]</scope>
    <source>
        <strain evidence="2">cv. Yunnan</strain>
        <tissue evidence="1">Leaves</tissue>
    </source>
</reference>
<reference evidence="2" key="1">
    <citation type="journal article" date="2022" name="Mol. Ecol. Resour.">
        <title>The genomes of chicory, endive, great burdock and yacon provide insights into Asteraceae palaeo-polyploidization history and plant inulin production.</title>
        <authorList>
            <person name="Fan W."/>
            <person name="Wang S."/>
            <person name="Wang H."/>
            <person name="Wang A."/>
            <person name="Jiang F."/>
            <person name="Liu H."/>
            <person name="Zhao H."/>
            <person name="Xu D."/>
            <person name="Zhang Y."/>
        </authorList>
    </citation>
    <scope>NUCLEOTIDE SEQUENCE [LARGE SCALE GENOMIC DNA]</scope>
    <source>
        <strain evidence="2">cv. Yunnan</strain>
    </source>
</reference>
<evidence type="ECO:0000313" key="2">
    <source>
        <dbReference type="Proteomes" id="UP001056120"/>
    </source>
</evidence>
<evidence type="ECO:0000313" key="1">
    <source>
        <dbReference type="EMBL" id="KAI3805442.1"/>
    </source>
</evidence>
<proteinExistence type="predicted"/>
<accession>A0ACB9IC91</accession>